<accession>A0ABW4HJM8</accession>
<gene>
    <name evidence="1" type="ORF">ACFSC2_22685</name>
</gene>
<comment type="caution">
    <text evidence="1">The sequence shown here is derived from an EMBL/GenBank/DDBJ whole genome shotgun (WGS) entry which is preliminary data.</text>
</comment>
<evidence type="ECO:0000313" key="2">
    <source>
        <dbReference type="Proteomes" id="UP001597138"/>
    </source>
</evidence>
<proteinExistence type="predicted"/>
<protein>
    <submittedName>
        <fullName evidence="1">Uncharacterized protein</fullName>
    </submittedName>
</protein>
<keyword evidence="2" id="KW-1185">Reference proteome</keyword>
<organism evidence="1 2">
    <name type="scientific">Flavobacterium artemisiae</name>
    <dbReference type="NCBI Taxonomy" id="2126556"/>
    <lineage>
        <taxon>Bacteria</taxon>
        <taxon>Pseudomonadati</taxon>
        <taxon>Bacteroidota</taxon>
        <taxon>Flavobacteriia</taxon>
        <taxon>Flavobacteriales</taxon>
        <taxon>Flavobacteriaceae</taxon>
        <taxon>Flavobacterium</taxon>
    </lineage>
</organism>
<evidence type="ECO:0000313" key="1">
    <source>
        <dbReference type="EMBL" id="MFD1605560.1"/>
    </source>
</evidence>
<sequence>MIQLSKIENLSSLTNPNQKIELKYLGWEEPHRGFELFYYALFIEGIDQTEALFSTDKLNCNFNEKMEIEHPTRNFAFIPCADRILLDTTNFSKTNLKIYFRENGSTYTDQLKGSFFYADYHLTINSRSLILTNLNTLETNKIKFPAEVDIEWAYFKNASQIQVFEAFSNKGFIYNIENEEIISQESIIDETLYPNIFRWIYRGQLYNSNEVEMELIQKKDDTIIQTYFRVS</sequence>
<dbReference type="Proteomes" id="UP001597138">
    <property type="component" value="Unassembled WGS sequence"/>
</dbReference>
<dbReference type="EMBL" id="JBHUDZ010000018">
    <property type="protein sequence ID" value="MFD1605560.1"/>
    <property type="molecule type" value="Genomic_DNA"/>
</dbReference>
<dbReference type="RefSeq" id="WP_379813378.1">
    <property type="nucleotide sequence ID" value="NZ_JBHUDZ010000018.1"/>
</dbReference>
<reference evidence="2" key="1">
    <citation type="journal article" date="2019" name="Int. J. Syst. Evol. Microbiol.">
        <title>The Global Catalogue of Microorganisms (GCM) 10K type strain sequencing project: providing services to taxonomists for standard genome sequencing and annotation.</title>
        <authorList>
            <consortium name="The Broad Institute Genomics Platform"/>
            <consortium name="The Broad Institute Genome Sequencing Center for Infectious Disease"/>
            <person name="Wu L."/>
            <person name="Ma J."/>
        </authorList>
    </citation>
    <scope>NUCLEOTIDE SEQUENCE [LARGE SCALE GENOMIC DNA]</scope>
    <source>
        <strain evidence="2">CCUG 70865</strain>
    </source>
</reference>
<name>A0ABW4HJM8_9FLAO</name>